<dbReference type="EMBL" id="KQ030522">
    <property type="protein sequence ID" value="KJZ74872.1"/>
    <property type="molecule type" value="Genomic_DNA"/>
</dbReference>
<sequence length="479" mass="56105">MASVKSLDDLCYDVLVCIMEEFSCPYDLYRLKLASPACYRADDPSPGRLTRNVLKYGVPPGILYHAIAALVASRRFPYQLNPMDWQAVSFFHKYLEGTLQVSFPTTREDLFYLNRLYCRISFFVHDYSTKARRAMGEQQTSVESLSKTERTRLYRAFFLYEVVSRFHFGRNDGRNGMFCTNAYMQRLAFHFRSRSWLLEEMACIHFYYCSMLEHHVKMFEDEFVEAVLQTPGARISATRRIPPPHSWTMDDYYRQRNPLSSHYTDYQPINNGQFCDTGFRDFLRIHGSRLSLFSKNPIRPSLRPEHILAARGCNFVHRITYGSPELRKQLFRGEAFDQYITLTDFLSVAHTLIPFTLPRQHQCSWPIPVEANENVMFPSQGVQFFMSPAYSESYAQTLMRQQYEIHLELKRRGYAFWDGRRLSANIINLLPLTQEMFALPKDSVRSLGWISAQDRLMGVVVPKEELHRLEDEFGSTNMM</sequence>
<accession>A0A0F7ZZX7</accession>
<dbReference type="OrthoDB" id="5304511at2759"/>
<dbReference type="Proteomes" id="UP000054481">
    <property type="component" value="Unassembled WGS sequence"/>
</dbReference>
<proteinExistence type="predicted"/>
<gene>
    <name evidence="1" type="ORF">HIM_05781</name>
</gene>
<dbReference type="AlphaFoldDB" id="A0A0F7ZZX7"/>
<evidence type="ECO:0000313" key="2">
    <source>
        <dbReference type="Proteomes" id="UP000054481"/>
    </source>
</evidence>
<keyword evidence="2" id="KW-1185">Reference proteome</keyword>
<name>A0A0F7ZZX7_9HYPO</name>
<organism evidence="1 2">
    <name type="scientific">Hirsutella minnesotensis 3608</name>
    <dbReference type="NCBI Taxonomy" id="1043627"/>
    <lineage>
        <taxon>Eukaryota</taxon>
        <taxon>Fungi</taxon>
        <taxon>Dikarya</taxon>
        <taxon>Ascomycota</taxon>
        <taxon>Pezizomycotina</taxon>
        <taxon>Sordariomycetes</taxon>
        <taxon>Hypocreomycetidae</taxon>
        <taxon>Hypocreales</taxon>
        <taxon>Ophiocordycipitaceae</taxon>
        <taxon>Hirsutella</taxon>
    </lineage>
</organism>
<evidence type="ECO:0000313" key="1">
    <source>
        <dbReference type="EMBL" id="KJZ74872.1"/>
    </source>
</evidence>
<protein>
    <submittedName>
        <fullName evidence="1">Uncharacterized protein</fullName>
    </submittedName>
</protein>
<reference evidence="1 2" key="1">
    <citation type="journal article" date="2014" name="Genome Biol. Evol.">
        <title>Comparative genomics and transcriptomics analyses reveal divergent lifestyle features of nematode endoparasitic fungus Hirsutella minnesotensis.</title>
        <authorList>
            <person name="Lai Y."/>
            <person name="Liu K."/>
            <person name="Zhang X."/>
            <person name="Zhang X."/>
            <person name="Li K."/>
            <person name="Wang N."/>
            <person name="Shu C."/>
            <person name="Wu Y."/>
            <person name="Wang C."/>
            <person name="Bushley K.E."/>
            <person name="Xiang M."/>
            <person name="Liu X."/>
        </authorList>
    </citation>
    <scope>NUCLEOTIDE SEQUENCE [LARGE SCALE GENOMIC DNA]</scope>
    <source>
        <strain evidence="1 2">3608</strain>
    </source>
</reference>